<dbReference type="Proteomes" id="UP000526734">
    <property type="component" value="Unassembled WGS sequence"/>
</dbReference>
<evidence type="ECO:0000313" key="1">
    <source>
        <dbReference type="EMBL" id="MBB1158719.1"/>
    </source>
</evidence>
<protein>
    <recommendedName>
        <fullName evidence="3">DUF1877 family protein</fullName>
    </recommendedName>
</protein>
<dbReference type="RefSeq" id="WP_182895459.1">
    <property type="nucleotide sequence ID" value="NZ_JACGZW010000015.1"/>
</dbReference>
<name>A0A7W3W4S3_9PSEU</name>
<evidence type="ECO:0000313" key="2">
    <source>
        <dbReference type="Proteomes" id="UP000526734"/>
    </source>
</evidence>
<dbReference type="EMBL" id="JACGZW010000015">
    <property type="protein sequence ID" value="MBB1158719.1"/>
    <property type="molecule type" value="Genomic_DNA"/>
</dbReference>
<gene>
    <name evidence="1" type="ORF">H4281_36720</name>
</gene>
<comment type="caution">
    <text evidence="1">The sequence shown here is derived from an EMBL/GenBank/DDBJ whole genome shotgun (WGS) entry which is preliminary data.</text>
</comment>
<accession>A0A7W3W4S3</accession>
<keyword evidence="2" id="KW-1185">Reference proteome</keyword>
<sequence>MLYDYFVAVDDTMAALAFDDPDNARCAGYAELVVKGADPITDLLPAETSLTRRTTAEVEADPGRGREVALLDEGEAAVLSLADSFRDALATADDTALQAAAAAFAEEQVEDVEAEHLVPFLKELAALAGGAAEEGHHLYCAISL</sequence>
<reference evidence="1 2" key="1">
    <citation type="submission" date="2020-08" db="EMBL/GenBank/DDBJ databases">
        <title>Amycolatopsis sp. nov. DR6-1 isolated from Dendrobium heterocarpum.</title>
        <authorList>
            <person name="Tedsree N."/>
            <person name="Kuncharoen N."/>
            <person name="Likhitwitayawuid K."/>
            <person name="Tanasupawat S."/>
        </authorList>
    </citation>
    <scope>NUCLEOTIDE SEQUENCE [LARGE SCALE GENOMIC DNA]</scope>
    <source>
        <strain evidence="1 2">DR6-1</strain>
    </source>
</reference>
<organism evidence="1 2">
    <name type="scientific">Amycolatopsis dendrobii</name>
    <dbReference type="NCBI Taxonomy" id="2760662"/>
    <lineage>
        <taxon>Bacteria</taxon>
        <taxon>Bacillati</taxon>
        <taxon>Actinomycetota</taxon>
        <taxon>Actinomycetes</taxon>
        <taxon>Pseudonocardiales</taxon>
        <taxon>Pseudonocardiaceae</taxon>
        <taxon>Amycolatopsis</taxon>
    </lineage>
</organism>
<proteinExistence type="predicted"/>
<dbReference type="AlphaFoldDB" id="A0A7W3W4S3"/>
<evidence type="ECO:0008006" key="3">
    <source>
        <dbReference type="Google" id="ProtNLM"/>
    </source>
</evidence>